<keyword evidence="4" id="KW-0804">Transcription</keyword>
<dbReference type="SUPFAM" id="SSF100950">
    <property type="entry name" value="NagB/RpiA/CoA transferase-like"/>
    <property type="match status" value="1"/>
</dbReference>
<dbReference type="InterPro" id="IPR001387">
    <property type="entry name" value="Cro/C1-type_HTH"/>
</dbReference>
<gene>
    <name evidence="7" type="ORF">A8990_17014</name>
</gene>
<keyword evidence="8" id="KW-1185">Reference proteome</keyword>
<name>A0A3D9PYE2_9BACL</name>
<evidence type="ECO:0000313" key="7">
    <source>
        <dbReference type="EMBL" id="REE55401.1"/>
    </source>
</evidence>
<keyword evidence="2" id="KW-0805">Transcription regulation</keyword>
<dbReference type="EMBL" id="QTTN01000070">
    <property type="protein sequence ID" value="REE55401.1"/>
    <property type="molecule type" value="Genomic_DNA"/>
</dbReference>
<dbReference type="PROSITE" id="PS50943">
    <property type="entry name" value="HTH_CROC1"/>
    <property type="match status" value="1"/>
</dbReference>
<reference evidence="7 8" key="1">
    <citation type="submission" date="2018-08" db="EMBL/GenBank/DDBJ databases">
        <title>Genomic Encyclopedia of Type Strains, Phase III (KMG-III): the genomes of soil and plant-associated and newly described type strains.</title>
        <authorList>
            <person name="Whitman W."/>
        </authorList>
    </citation>
    <scope>NUCLEOTIDE SEQUENCE [LARGE SCALE GENOMIC DNA]</scope>
    <source>
        <strain evidence="7 8">CGMCC 1.10966</strain>
    </source>
</reference>
<dbReference type="InterPro" id="IPR012318">
    <property type="entry name" value="HTH_CRP"/>
</dbReference>
<protein>
    <submittedName>
        <fullName evidence="7">Deoxyribonucleoside regulator</fullName>
    </submittedName>
</protein>
<organism evidence="7 8">
    <name type="scientific">Paenibacillus taihuensis</name>
    <dbReference type="NCBI Taxonomy" id="1156355"/>
    <lineage>
        <taxon>Bacteria</taxon>
        <taxon>Bacillati</taxon>
        <taxon>Bacillota</taxon>
        <taxon>Bacilli</taxon>
        <taxon>Bacillales</taxon>
        <taxon>Paenibacillaceae</taxon>
        <taxon>Paenibacillus</taxon>
    </lineage>
</organism>
<dbReference type="GO" id="GO:0003677">
    <property type="term" value="F:DNA binding"/>
    <property type="evidence" value="ECO:0007669"/>
    <property type="project" value="UniProtKB-KW"/>
</dbReference>
<dbReference type="Pfam" id="PF13545">
    <property type="entry name" value="HTH_Crp_2"/>
    <property type="match status" value="1"/>
</dbReference>
<dbReference type="SUPFAM" id="SSF46785">
    <property type="entry name" value="Winged helix' DNA-binding domain"/>
    <property type="match status" value="1"/>
</dbReference>
<dbReference type="PANTHER" id="PTHR34294:SF1">
    <property type="entry name" value="TRANSCRIPTIONAL REGULATOR LSRR"/>
    <property type="match status" value="1"/>
</dbReference>
<feature type="domain" description="HTH cro/C1-type" evidence="5">
    <location>
        <begin position="22"/>
        <end position="43"/>
    </location>
</feature>
<dbReference type="GO" id="GO:0030246">
    <property type="term" value="F:carbohydrate binding"/>
    <property type="evidence" value="ECO:0007669"/>
    <property type="project" value="InterPro"/>
</dbReference>
<dbReference type="PROSITE" id="PS51063">
    <property type="entry name" value="HTH_CRP_2"/>
    <property type="match status" value="1"/>
</dbReference>
<dbReference type="InterPro" id="IPR037171">
    <property type="entry name" value="NagB/RpiA_transferase-like"/>
</dbReference>
<keyword evidence="3" id="KW-0238">DNA-binding</keyword>
<evidence type="ECO:0000256" key="3">
    <source>
        <dbReference type="ARBA" id="ARBA00023125"/>
    </source>
</evidence>
<evidence type="ECO:0000259" key="5">
    <source>
        <dbReference type="PROSITE" id="PS50943"/>
    </source>
</evidence>
<comment type="caution">
    <text evidence="7">The sequence shown here is derived from an EMBL/GenBank/DDBJ whole genome shotgun (WGS) entry which is preliminary data.</text>
</comment>
<dbReference type="Pfam" id="PF04198">
    <property type="entry name" value="Sugar-bind"/>
    <property type="match status" value="1"/>
</dbReference>
<comment type="similarity">
    <text evidence="1">Belongs to the SorC transcriptional regulatory family.</text>
</comment>
<dbReference type="AlphaFoldDB" id="A0A3D9PYE2"/>
<dbReference type="Proteomes" id="UP000256304">
    <property type="component" value="Unassembled WGS sequence"/>
</dbReference>
<proteinExistence type="inferred from homology"/>
<evidence type="ECO:0000256" key="2">
    <source>
        <dbReference type="ARBA" id="ARBA00023015"/>
    </source>
</evidence>
<dbReference type="InterPro" id="IPR051054">
    <property type="entry name" value="SorC_transcr_regulators"/>
</dbReference>
<dbReference type="GO" id="GO:0006355">
    <property type="term" value="P:regulation of DNA-templated transcription"/>
    <property type="evidence" value="ECO:0007669"/>
    <property type="project" value="InterPro"/>
</dbReference>
<evidence type="ECO:0000313" key="8">
    <source>
        <dbReference type="Proteomes" id="UP000256304"/>
    </source>
</evidence>
<dbReference type="InterPro" id="IPR007324">
    <property type="entry name" value="Sugar-bd_dom_put"/>
</dbReference>
<dbReference type="InterPro" id="IPR036390">
    <property type="entry name" value="WH_DNA-bd_sf"/>
</dbReference>
<dbReference type="PANTHER" id="PTHR34294">
    <property type="entry name" value="TRANSCRIPTIONAL REGULATOR-RELATED"/>
    <property type="match status" value="1"/>
</dbReference>
<evidence type="ECO:0000259" key="6">
    <source>
        <dbReference type="PROSITE" id="PS51063"/>
    </source>
</evidence>
<evidence type="ECO:0000256" key="4">
    <source>
        <dbReference type="ARBA" id="ARBA00023163"/>
    </source>
</evidence>
<dbReference type="Gene3D" id="1.10.10.60">
    <property type="entry name" value="Homeodomain-like"/>
    <property type="match status" value="1"/>
</dbReference>
<evidence type="ECO:0000256" key="1">
    <source>
        <dbReference type="ARBA" id="ARBA00010466"/>
    </source>
</evidence>
<dbReference type="Gene3D" id="3.40.50.1360">
    <property type="match status" value="1"/>
</dbReference>
<accession>A0A3D9PYE2</accession>
<dbReference type="RefSeq" id="WP_281272537.1">
    <property type="nucleotide sequence ID" value="NZ_QTTN01000070.1"/>
</dbReference>
<sequence length="330" mass="37113">MLEERSEDKRGKMLDAVRMYFQLDYSQQEIAKKLGVSRPTVSRFIQQAKEEGYVIISIVDPLENNDLLAGQIERKFGLKKVVIVNVPHYDDTVVKKYLGVAGAKYLDKIVKDGDVIAATWGTTLYEVALNLPDKHVRDVKVVQLNGGVSHSETNTYASEIITLFGKAFHTAPYFLPLPAIFDHAVVKKTIETDRHINNILELGKKANIAVVTVGTPTEDSVLIRANYFNEDELKMIFQKGAGDICSRYFNIEGVICSQELDQRTIGISLKDLKQKEQSILIAGGIRKVDGIYGALRGQYTNVLITDQFTAKYLMERNHVDREKDSGWVNI</sequence>
<feature type="domain" description="HTH crp-type" evidence="6">
    <location>
        <begin position="1"/>
        <end position="62"/>
    </location>
</feature>